<protein>
    <recommendedName>
        <fullName evidence="3">Surface layer protein A domain-containing protein</fullName>
    </recommendedName>
</protein>
<proteinExistence type="predicted"/>
<dbReference type="AlphaFoldDB" id="A0A417ZB08"/>
<evidence type="ECO:0000313" key="1">
    <source>
        <dbReference type="EMBL" id="RHW47829.1"/>
    </source>
</evidence>
<sequence>MIDNNVEPTIVKADSDDATTAQYLLNQYTSRLTLKTTDIANIHSTDVGAEYVSDLIDYNGVARSDLGRLFQNGKTFDKSAVQQLASYQVQVVFSGATSGKEAIIPPYQVASRLADLKINGGYLYETINVLGANGQVIAKTILRLTAKVPTPSYVTAFNLLMNINLQVEAGKSADYYKTVQSLTDNGTIVDQNGNKIAGFNDPQTKEHISFDPLMTDDGNTYTKDKLAAGHYQQTVLIYLNDSLAQSVQYADVNGQRVNIHYATGQSPYVALKRDINVTPAATQEKLETINGTVTVKPTIASAHLYTPQGEVIADRSLVGNSDWHTDRRLTLADGRVFYRVSTSEYIPADQVTYTPADSTVDNVSSSTIKGNVTITKLNPHKIVHVEAREQSNTFLWSKSADNQSMTMIADRSVAGQSNWQTDQKAVIAGNTFYRVSTNEWINAKYISIR</sequence>
<comment type="caution">
    <text evidence="1">The sequence shown here is derived from an EMBL/GenBank/DDBJ whole genome shotgun (WGS) entry which is preliminary data.</text>
</comment>
<dbReference type="Proteomes" id="UP000284822">
    <property type="component" value="Unassembled WGS sequence"/>
</dbReference>
<evidence type="ECO:0008006" key="3">
    <source>
        <dbReference type="Google" id="ProtNLM"/>
    </source>
</evidence>
<dbReference type="RefSeq" id="WP_118910319.1">
    <property type="nucleotide sequence ID" value="NZ_QOCS01000007.1"/>
</dbReference>
<gene>
    <name evidence="1" type="ORF">DS832_03460</name>
</gene>
<accession>A0A417ZB08</accession>
<organism evidence="1 2">
    <name type="scientific">Bombilactobacillus bombi</name>
    <dbReference type="NCBI Taxonomy" id="1303590"/>
    <lineage>
        <taxon>Bacteria</taxon>
        <taxon>Bacillati</taxon>
        <taxon>Bacillota</taxon>
        <taxon>Bacilli</taxon>
        <taxon>Lactobacillales</taxon>
        <taxon>Lactobacillaceae</taxon>
        <taxon>Bombilactobacillus</taxon>
    </lineage>
</organism>
<dbReference type="EMBL" id="QOCS01000007">
    <property type="protein sequence ID" value="RHW47829.1"/>
    <property type="molecule type" value="Genomic_DNA"/>
</dbReference>
<evidence type="ECO:0000313" key="2">
    <source>
        <dbReference type="Proteomes" id="UP000284822"/>
    </source>
</evidence>
<reference evidence="1 2" key="1">
    <citation type="submission" date="2018-07" db="EMBL/GenBank/DDBJ databases">
        <title>Genome sequences of six Lactobacillus spp. isolated from bumble bee guts.</title>
        <authorList>
            <person name="Motta E.V.S."/>
            <person name="Moran N.A."/>
        </authorList>
    </citation>
    <scope>NUCLEOTIDE SEQUENCE [LARGE SCALE GENOMIC DNA]</scope>
    <source>
        <strain evidence="1 2">LV-8.1</strain>
    </source>
</reference>
<name>A0A417ZB08_9LACO</name>